<evidence type="ECO:0000313" key="14">
    <source>
        <dbReference type="EMBL" id="NMO00207.1"/>
    </source>
</evidence>
<keyword evidence="5 11" id="KW-0444">Lipid biosynthesis</keyword>
<organism evidence="14 15">
    <name type="scientific">Gordonia asplenii</name>
    <dbReference type="NCBI Taxonomy" id="2725283"/>
    <lineage>
        <taxon>Bacteria</taxon>
        <taxon>Bacillati</taxon>
        <taxon>Actinomycetota</taxon>
        <taxon>Actinomycetes</taxon>
        <taxon>Mycobacteriales</taxon>
        <taxon>Gordoniaceae</taxon>
        <taxon>Gordonia</taxon>
    </lineage>
</organism>
<reference evidence="14 15" key="1">
    <citation type="submission" date="2020-04" db="EMBL/GenBank/DDBJ databases">
        <title>Gordonia sp. nov. TBRC 11910.</title>
        <authorList>
            <person name="Suriyachadkun C."/>
        </authorList>
    </citation>
    <scope>NUCLEOTIDE SEQUENCE [LARGE SCALE GENOMIC DNA]</scope>
    <source>
        <strain evidence="14 15">TBRC 11910</strain>
    </source>
</reference>
<evidence type="ECO:0000256" key="7">
    <source>
        <dbReference type="ARBA" id="ARBA00022798"/>
    </source>
</evidence>
<keyword evidence="9 11" id="KW-0012">Acyltransferase</keyword>
<evidence type="ECO:0000256" key="9">
    <source>
        <dbReference type="ARBA" id="ARBA00023315"/>
    </source>
</evidence>
<dbReference type="GO" id="GO:0019432">
    <property type="term" value="P:triglyceride biosynthetic process"/>
    <property type="evidence" value="ECO:0007669"/>
    <property type="project" value="UniProtKB-UniPathway"/>
</dbReference>
<name>A0A848KQJ1_9ACTN</name>
<dbReference type="UniPathway" id="UPA00282"/>
<evidence type="ECO:0000256" key="5">
    <source>
        <dbReference type="ARBA" id="ARBA00022516"/>
    </source>
</evidence>
<comment type="caution">
    <text evidence="14">The sequence shown here is derived from an EMBL/GenBank/DDBJ whole genome shotgun (WGS) entry which is preliminary data.</text>
</comment>
<proteinExistence type="inferred from homology"/>
<keyword evidence="15" id="KW-1185">Reference proteome</keyword>
<dbReference type="Pfam" id="PF03007">
    <property type="entry name" value="WS_DGAT_cat"/>
    <property type="match status" value="1"/>
</dbReference>
<dbReference type="Proteomes" id="UP000550729">
    <property type="component" value="Unassembled WGS sequence"/>
</dbReference>
<dbReference type="EMBL" id="JABBNB010000002">
    <property type="protein sequence ID" value="NMO00207.1"/>
    <property type="molecule type" value="Genomic_DNA"/>
</dbReference>
<evidence type="ECO:0000256" key="3">
    <source>
        <dbReference type="ARBA" id="ARBA00009587"/>
    </source>
</evidence>
<gene>
    <name evidence="14" type="ORF">HH308_03140</name>
</gene>
<protein>
    <recommendedName>
        <fullName evidence="4 11">Diacylglycerol O-acyltransferase</fullName>
        <ecNumber evidence="4 11">2.3.1.20</ecNumber>
    </recommendedName>
</protein>
<evidence type="ECO:0000256" key="10">
    <source>
        <dbReference type="ARBA" id="ARBA00048109"/>
    </source>
</evidence>
<accession>A0A848KQJ1</accession>
<dbReference type="PANTHER" id="PTHR31650">
    <property type="entry name" value="O-ACYLTRANSFERASE (WSD1-LIKE) FAMILY PROTEIN"/>
    <property type="match status" value="1"/>
</dbReference>
<dbReference type="GO" id="GO:0006071">
    <property type="term" value="P:glycerol metabolic process"/>
    <property type="evidence" value="ECO:0007669"/>
    <property type="project" value="UniProtKB-KW"/>
</dbReference>
<evidence type="ECO:0000259" key="12">
    <source>
        <dbReference type="Pfam" id="PF03007"/>
    </source>
</evidence>
<dbReference type="InterPro" id="IPR004255">
    <property type="entry name" value="O-acyltransferase_WSD1_N"/>
</dbReference>
<comment type="similarity">
    <text evidence="3 11">Belongs to the long-chain O-acyltransferase family.</text>
</comment>
<dbReference type="AlphaFoldDB" id="A0A848KQJ1"/>
<evidence type="ECO:0000259" key="13">
    <source>
        <dbReference type="Pfam" id="PF06974"/>
    </source>
</evidence>
<comment type="catalytic activity">
    <reaction evidence="10 11">
        <text>an acyl-CoA + a 1,2-diacyl-sn-glycerol = a triacyl-sn-glycerol + CoA</text>
        <dbReference type="Rhea" id="RHEA:10868"/>
        <dbReference type="ChEBI" id="CHEBI:17815"/>
        <dbReference type="ChEBI" id="CHEBI:57287"/>
        <dbReference type="ChEBI" id="CHEBI:58342"/>
        <dbReference type="ChEBI" id="CHEBI:64615"/>
        <dbReference type="EC" id="2.3.1.20"/>
    </reaction>
</comment>
<evidence type="ECO:0000256" key="1">
    <source>
        <dbReference type="ARBA" id="ARBA00004771"/>
    </source>
</evidence>
<dbReference type="PANTHER" id="PTHR31650:SF1">
    <property type="entry name" value="WAX ESTER SYNTHASE_DIACYLGLYCEROL ACYLTRANSFERASE 4-RELATED"/>
    <property type="match status" value="1"/>
</dbReference>
<dbReference type="EC" id="2.3.1.20" evidence="4 11"/>
<dbReference type="GO" id="GO:0001666">
    <property type="term" value="P:response to hypoxia"/>
    <property type="evidence" value="ECO:0007669"/>
    <property type="project" value="TreeGrafter"/>
</dbReference>
<comment type="pathway">
    <text evidence="2">Lipid metabolism.</text>
</comment>
<dbReference type="InterPro" id="IPR009721">
    <property type="entry name" value="O-acyltransferase_WSD1_C"/>
</dbReference>
<dbReference type="Pfam" id="PF06974">
    <property type="entry name" value="WS_DGAT_C"/>
    <property type="match status" value="1"/>
</dbReference>
<feature type="domain" description="O-acyltransferase WSD1 C-terminal" evidence="13">
    <location>
        <begin position="337"/>
        <end position="475"/>
    </location>
</feature>
<keyword evidence="7 11" id="KW-0319">Glycerol metabolism</keyword>
<feature type="domain" description="O-acyltransferase WSD1-like N-terminal" evidence="12">
    <location>
        <begin position="5"/>
        <end position="279"/>
    </location>
</feature>
<dbReference type="InterPro" id="IPR045034">
    <property type="entry name" value="O-acyltransferase_WSD1-like"/>
</dbReference>
<evidence type="ECO:0000256" key="6">
    <source>
        <dbReference type="ARBA" id="ARBA00022679"/>
    </source>
</evidence>
<dbReference type="GO" id="GO:0051701">
    <property type="term" value="P:biological process involved in interaction with host"/>
    <property type="evidence" value="ECO:0007669"/>
    <property type="project" value="TreeGrafter"/>
</dbReference>
<dbReference type="GO" id="GO:0005886">
    <property type="term" value="C:plasma membrane"/>
    <property type="evidence" value="ECO:0007669"/>
    <property type="project" value="TreeGrafter"/>
</dbReference>
<comment type="pathway">
    <text evidence="1 11">Glycerolipid metabolism; triacylglycerol biosynthesis.</text>
</comment>
<dbReference type="GO" id="GO:0004144">
    <property type="term" value="F:diacylglycerol O-acyltransferase activity"/>
    <property type="evidence" value="ECO:0007669"/>
    <property type="project" value="UniProtKB-EC"/>
</dbReference>
<evidence type="ECO:0000256" key="4">
    <source>
        <dbReference type="ARBA" id="ARBA00013244"/>
    </source>
</evidence>
<dbReference type="GO" id="GO:0071731">
    <property type="term" value="P:response to nitric oxide"/>
    <property type="evidence" value="ECO:0007669"/>
    <property type="project" value="TreeGrafter"/>
</dbReference>
<keyword evidence="6 11" id="KW-0808">Transferase</keyword>
<evidence type="ECO:0000256" key="8">
    <source>
        <dbReference type="ARBA" id="ARBA00023098"/>
    </source>
</evidence>
<dbReference type="NCBIfam" id="TIGR02946">
    <property type="entry name" value="acyl_WS_DGAT"/>
    <property type="match status" value="1"/>
</dbReference>
<sequence length="487" mass="52742">MVNRLSPRDAMFYFLDEAGSTTHLGALMVLEKRPTGSDDDAQTVADLDFTTLVGLVENRLQFVPHYRQMVKTVTLGLARPVWVDDPGFDINFHVRRAGLPRPGGYEQLHDLVGRIMSRPLDRKRPLWELYLVEGMADGRLAILTKTHRSLINGGDSLEISEVLLDRSPELRAFSEDFWMPGSVPGNVALTLGAVADALARPGEMVDAMVSGNGPVSDFRSLAQESARALGGFVQQAVSGAPASPLNSAKTSTRTFTAASVPVSDCAAIAERYQCTVNDVELAVITGVMRRWILSSTDILPGGMSIRVALPLSARGADEPVDDDASPSWFADDARGFVTDLPVAEANPAVRLAQVAGLANRYSQSSRRQAQGAQPFLPELGMVPFADFSSRVFSSFSQRTYNLPIAIAEQPIEQRYLLGWTVTDVYQVPVLLAQRALAVSVVVYADRVQFGFLGDRGVLSDLPAMAGYVAESFDELLAASRHATPTEG</sequence>
<dbReference type="RefSeq" id="WP_170192714.1">
    <property type="nucleotide sequence ID" value="NZ_JABBNB010000002.1"/>
</dbReference>
<dbReference type="InterPro" id="IPR014292">
    <property type="entry name" value="Acyl_transf_WS/DGAT"/>
</dbReference>
<keyword evidence="8 11" id="KW-0443">Lipid metabolism</keyword>
<evidence type="ECO:0000256" key="2">
    <source>
        <dbReference type="ARBA" id="ARBA00005189"/>
    </source>
</evidence>
<evidence type="ECO:0000313" key="15">
    <source>
        <dbReference type="Proteomes" id="UP000550729"/>
    </source>
</evidence>
<evidence type="ECO:0000256" key="11">
    <source>
        <dbReference type="RuleBase" id="RU361241"/>
    </source>
</evidence>